<dbReference type="Pfam" id="PF12031">
    <property type="entry name" value="BAF250_C"/>
    <property type="match status" value="1"/>
</dbReference>
<dbReference type="GO" id="GO:0045893">
    <property type="term" value="P:positive regulation of DNA-templated transcription"/>
    <property type="evidence" value="ECO:0007669"/>
    <property type="project" value="TreeGrafter"/>
</dbReference>
<comment type="subcellular location">
    <subcellularLocation>
        <location evidence="1">Nucleus</location>
    </subcellularLocation>
</comment>
<feature type="domain" description="SWI/SNF-like complex subunit BAF250 C-terminal" evidence="3">
    <location>
        <begin position="301"/>
        <end position="361"/>
    </location>
</feature>
<dbReference type="GO" id="GO:0006338">
    <property type="term" value="P:chromatin remodeling"/>
    <property type="evidence" value="ECO:0007669"/>
    <property type="project" value="InterPro"/>
</dbReference>
<dbReference type="GO" id="GO:0031491">
    <property type="term" value="F:nucleosome binding"/>
    <property type="evidence" value="ECO:0007669"/>
    <property type="project" value="TreeGrafter"/>
</dbReference>
<dbReference type="GO" id="GO:0016514">
    <property type="term" value="C:SWI/SNF complex"/>
    <property type="evidence" value="ECO:0007669"/>
    <property type="project" value="InterPro"/>
</dbReference>
<evidence type="ECO:0000259" key="3">
    <source>
        <dbReference type="Pfam" id="PF12031"/>
    </source>
</evidence>
<dbReference type="InterPro" id="IPR033388">
    <property type="entry name" value="BAF250_C"/>
</dbReference>
<sequence>MALRSGLETEAIWAINALNVLLYDDTNPHPCLTQMPGLLNVIIEHFWATLSVLYPETFPLGEPSVLQIPEGNYDVLRLPFLTNGNAHEEVKQPVATRNPEKKKNYNKCSRTGRKIKVLEMEMPEQLKRKLMLEEGPSSLPVDDTLTSEYVEERVKVGLGGGLAERVAYSNFKRSGEHPEHNTEWGLVNEVKNDAEEVSEILLLRRDRPNDSPNQQLEFEIRWPRSTALACHDETLQRFALRALGLIKHPAWTIPSAYGHRSACTTNESAPKIDVDAPLPEPESYDVVKKRALSLLDADDTRELLLVETANQLRDDAFVMLCHMSVALDLYDVPDRLSYPIYDGILHWCSTSVPEATDPITPGRSIPTKLLFGNNMQNVGDGAQCGYAGIYWIVATDRENCAYVSKDVEYERRNAQPGICHSHSECALQRVGSSLLCCCGTITNNR</sequence>
<dbReference type="AlphaFoldDB" id="A0AAD5N936"/>
<dbReference type="EMBL" id="JAHQIW010004769">
    <property type="protein sequence ID" value="KAJ1363586.1"/>
    <property type="molecule type" value="Genomic_DNA"/>
</dbReference>
<dbReference type="PANTHER" id="PTHR12656">
    <property type="entry name" value="BRG-1 ASSOCIATED FACTOR 250 BAF250"/>
    <property type="match status" value="1"/>
</dbReference>
<dbReference type="GO" id="GO:0006357">
    <property type="term" value="P:regulation of transcription by RNA polymerase II"/>
    <property type="evidence" value="ECO:0007669"/>
    <property type="project" value="TreeGrafter"/>
</dbReference>
<dbReference type="PANTHER" id="PTHR12656:SF5">
    <property type="entry name" value="TRITHORAX GROUP PROTEIN OSA"/>
    <property type="match status" value="1"/>
</dbReference>
<dbReference type="GO" id="GO:0005654">
    <property type="term" value="C:nucleoplasm"/>
    <property type="evidence" value="ECO:0007669"/>
    <property type="project" value="TreeGrafter"/>
</dbReference>
<reference evidence="4" key="1">
    <citation type="submission" date="2021-06" db="EMBL/GenBank/DDBJ databases">
        <title>Parelaphostrongylus tenuis whole genome reference sequence.</title>
        <authorList>
            <person name="Garwood T.J."/>
            <person name="Larsen P.A."/>
            <person name="Fountain-Jones N.M."/>
            <person name="Garbe J.R."/>
            <person name="Macchietto M.G."/>
            <person name="Kania S.A."/>
            <person name="Gerhold R.W."/>
            <person name="Richards J.E."/>
            <person name="Wolf T.M."/>
        </authorList>
    </citation>
    <scope>NUCLEOTIDE SEQUENCE</scope>
    <source>
        <strain evidence="4">MNPRO001-30</strain>
        <tissue evidence="4">Meninges</tissue>
    </source>
</reference>
<evidence type="ECO:0000313" key="4">
    <source>
        <dbReference type="EMBL" id="KAJ1363586.1"/>
    </source>
</evidence>
<keyword evidence="5" id="KW-1185">Reference proteome</keyword>
<dbReference type="Proteomes" id="UP001196413">
    <property type="component" value="Unassembled WGS sequence"/>
</dbReference>
<protein>
    <recommendedName>
        <fullName evidence="3">SWI/SNF-like complex subunit BAF250 C-terminal domain-containing protein</fullName>
    </recommendedName>
</protein>
<evidence type="ECO:0000313" key="5">
    <source>
        <dbReference type="Proteomes" id="UP001196413"/>
    </source>
</evidence>
<evidence type="ECO:0000256" key="1">
    <source>
        <dbReference type="ARBA" id="ARBA00004123"/>
    </source>
</evidence>
<dbReference type="GO" id="GO:0035060">
    <property type="term" value="C:brahma complex"/>
    <property type="evidence" value="ECO:0007669"/>
    <property type="project" value="InterPro"/>
</dbReference>
<keyword evidence="2" id="KW-0539">Nucleus</keyword>
<accession>A0AAD5N936</accession>
<proteinExistence type="predicted"/>
<gene>
    <name evidence="4" type="ORF">KIN20_023484</name>
</gene>
<organism evidence="4 5">
    <name type="scientific">Parelaphostrongylus tenuis</name>
    <name type="common">Meningeal worm</name>
    <dbReference type="NCBI Taxonomy" id="148309"/>
    <lineage>
        <taxon>Eukaryota</taxon>
        <taxon>Metazoa</taxon>
        <taxon>Ecdysozoa</taxon>
        <taxon>Nematoda</taxon>
        <taxon>Chromadorea</taxon>
        <taxon>Rhabditida</taxon>
        <taxon>Rhabditina</taxon>
        <taxon>Rhabditomorpha</taxon>
        <taxon>Strongyloidea</taxon>
        <taxon>Metastrongylidae</taxon>
        <taxon>Parelaphostrongylus</taxon>
    </lineage>
</organism>
<name>A0AAD5N936_PARTN</name>
<evidence type="ECO:0000256" key="2">
    <source>
        <dbReference type="ARBA" id="ARBA00023242"/>
    </source>
</evidence>
<comment type="caution">
    <text evidence="4">The sequence shown here is derived from an EMBL/GenBank/DDBJ whole genome shotgun (WGS) entry which is preliminary data.</text>
</comment>
<dbReference type="GO" id="GO:0071565">
    <property type="term" value="C:nBAF complex"/>
    <property type="evidence" value="ECO:0007669"/>
    <property type="project" value="TreeGrafter"/>
</dbReference>
<dbReference type="InterPro" id="IPR021906">
    <property type="entry name" value="BAF250/Osa"/>
</dbReference>